<gene>
    <name evidence="3" type="ORF">HMPREF0539_1188</name>
</gene>
<feature type="transmembrane region" description="Helical" evidence="1">
    <location>
        <begin position="70"/>
        <end position="88"/>
    </location>
</feature>
<dbReference type="InterPro" id="IPR053150">
    <property type="entry name" value="Teicoplanin_resist-assoc"/>
</dbReference>
<dbReference type="AlphaFoldDB" id="C2JWA4"/>
<feature type="transmembrane region" description="Helical" evidence="1">
    <location>
        <begin position="156"/>
        <end position="181"/>
    </location>
</feature>
<dbReference type="InterPro" id="IPR006976">
    <property type="entry name" value="VanZ-like"/>
</dbReference>
<reference evidence="3" key="1">
    <citation type="submission" date="2009-01" db="EMBL/GenBank/DDBJ databases">
        <authorList>
            <person name="Qin X."/>
            <person name="Bachman B."/>
            <person name="Battles P."/>
            <person name="Bell A."/>
            <person name="Bess C."/>
            <person name="Bickham C."/>
            <person name="Chaboub L."/>
            <person name="Chen D."/>
            <person name="Coyle M."/>
            <person name="Deiros D.R."/>
            <person name="Dinh H."/>
            <person name="Forbes L."/>
            <person name="Fowler G."/>
            <person name="Francisco L."/>
            <person name="Fu Q."/>
            <person name="Gubbala S."/>
            <person name="Hale W."/>
            <person name="Han Y."/>
            <person name="Hemphill L."/>
            <person name="Highlander S.K."/>
            <person name="Hirani K."/>
            <person name="Hogues M."/>
            <person name="Jackson L."/>
            <person name="Jakkamsetti A."/>
            <person name="Javaid M."/>
            <person name="Jiang H."/>
            <person name="Korchina V."/>
            <person name="Kovar C."/>
            <person name="Lara F."/>
            <person name="Lee S."/>
            <person name="Mata R."/>
            <person name="Mathew T."/>
            <person name="Moen C."/>
            <person name="Morales K."/>
            <person name="Munidasa M."/>
            <person name="Nazareth L."/>
            <person name="Ngo R."/>
            <person name="Nguyen L."/>
            <person name="Okwuonu G."/>
            <person name="Ongeri F."/>
            <person name="Patil S."/>
            <person name="Petrosino J."/>
            <person name="Pham C."/>
            <person name="Pham P."/>
            <person name="Pu L.-L."/>
            <person name="Puazo M."/>
            <person name="Raj R."/>
            <person name="Reid J."/>
            <person name="Rouhana J."/>
            <person name="Saada N."/>
            <person name="Shang Y."/>
            <person name="Simmons D."/>
            <person name="Thornton R."/>
            <person name="Warren J."/>
            <person name="Weissenberger G."/>
            <person name="Zhang J."/>
            <person name="Zhang L."/>
            <person name="Zhou C."/>
            <person name="Zhu D."/>
            <person name="Muzny D."/>
            <person name="Worley K."/>
            <person name="Gibbs R."/>
        </authorList>
    </citation>
    <scope>NUCLEOTIDE SEQUENCE [LARGE SCALE GENOMIC DNA]</scope>
    <source>
        <strain evidence="3">LMS2-1</strain>
    </source>
</reference>
<dbReference type="PANTHER" id="PTHR36834:SF1">
    <property type="entry name" value="INTEGRAL MEMBRANE PROTEIN"/>
    <property type="match status" value="1"/>
</dbReference>
<proteinExistence type="predicted"/>
<sequence>MATGGIAMLFLGPFYNWINSTSLSQVNHFPLVRLIIFSLDKTILYLLVFAVLRCLWLVRHHRRTTFGRELKLGLFVGYLMLLFALTVFRDVYYPWQLVFHWQRSLSVINLHPMVETLKLRQAASHFDLWYQSLGNVAWFMPLGFGIPWVSVHRRRLFAVVGIGLITSLSIETLQFLLISGVADIDDVIFNVIGAILGYAFYRLLHPKG</sequence>
<protein>
    <submittedName>
        <fullName evidence="3">VanZ-like protein</fullName>
    </submittedName>
</protein>
<feature type="transmembrane region" description="Helical" evidence="1">
    <location>
        <begin position="128"/>
        <end position="149"/>
    </location>
</feature>
<comment type="caution">
    <text evidence="3">The sequence shown here is derived from an EMBL/GenBank/DDBJ whole genome shotgun (WGS) entry which is preliminary data.</text>
</comment>
<feature type="transmembrane region" description="Helical" evidence="1">
    <location>
        <begin position="187"/>
        <end position="204"/>
    </location>
</feature>
<feature type="domain" description="VanZ-like" evidence="2">
    <location>
        <begin position="75"/>
        <end position="204"/>
    </location>
</feature>
<keyword evidence="4" id="KW-1185">Reference proteome</keyword>
<dbReference type="HOGENOM" id="CLU_077618_4_2_9"/>
<name>C2JWA4_LACRM</name>
<keyword evidence="1" id="KW-0472">Membrane</keyword>
<dbReference type="Pfam" id="PF04892">
    <property type="entry name" value="VanZ"/>
    <property type="match status" value="1"/>
</dbReference>
<evidence type="ECO:0000259" key="2">
    <source>
        <dbReference type="Pfam" id="PF04892"/>
    </source>
</evidence>
<organism evidence="3 4">
    <name type="scientific">Lacticaseibacillus rhamnosus (strain LMS2-1)</name>
    <dbReference type="NCBI Taxonomy" id="525361"/>
    <lineage>
        <taxon>Bacteria</taxon>
        <taxon>Bacillati</taxon>
        <taxon>Bacillota</taxon>
        <taxon>Bacilli</taxon>
        <taxon>Lactobacillales</taxon>
        <taxon>Lactobacillaceae</taxon>
        <taxon>Lacticaseibacillus</taxon>
    </lineage>
</organism>
<accession>C2JWA4</accession>
<evidence type="ECO:0000256" key="1">
    <source>
        <dbReference type="SAM" id="Phobius"/>
    </source>
</evidence>
<keyword evidence="1" id="KW-0812">Transmembrane</keyword>
<keyword evidence="1" id="KW-1133">Transmembrane helix</keyword>
<dbReference type="EMBL" id="ACIZ01000053">
    <property type="protein sequence ID" value="EEN80640.1"/>
    <property type="molecule type" value="Genomic_DNA"/>
</dbReference>
<dbReference type="PANTHER" id="PTHR36834">
    <property type="entry name" value="MEMBRANE PROTEIN-RELATED"/>
    <property type="match status" value="1"/>
</dbReference>
<evidence type="ECO:0000313" key="3">
    <source>
        <dbReference type="EMBL" id="EEN80640.1"/>
    </source>
</evidence>
<evidence type="ECO:0000313" key="4">
    <source>
        <dbReference type="Proteomes" id="UP000004525"/>
    </source>
</evidence>
<feature type="transmembrane region" description="Helical" evidence="1">
    <location>
        <begin position="34"/>
        <end position="58"/>
    </location>
</feature>
<dbReference type="Proteomes" id="UP000004525">
    <property type="component" value="Unassembled WGS sequence"/>
</dbReference>